<accession>A0AAX2GXR5</accession>
<reference evidence="1 3" key="1">
    <citation type="submission" date="2016-02" db="EMBL/GenBank/DDBJ databases">
        <authorList>
            <person name="Holder M.E."/>
            <person name="Ajami N.J."/>
            <person name="Petrosino J.F."/>
        </authorList>
    </citation>
    <scope>NUCLEOTIDE SEQUENCE [LARGE SCALE GENOMIC DNA]</scope>
    <source>
        <strain evidence="1 3">CCUG 32990</strain>
    </source>
</reference>
<dbReference type="Proteomes" id="UP000065822">
    <property type="component" value="Chromosome"/>
</dbReference>
<dbReference type="EMBL" id="CP014227">
    <property type="protein sequence ID" value="AMD84764.1"/>
    <property type="molecule type" value="Genomic_DNA"/>
</dbReference>
<dbReference type="Proteomes" id="UP000215539">
    <property type="component" value="Chromosome 1"/>
</dbReference>
<dbReference type="AlphaFoldDB" id="A0AAX2GXR5"/>
<name>A0AAX2GXR5_9FLAO</name>
<protein>
    <submittedName>
        <fullName evidence="2">Uncharacterized protein</fullName>
    </submittedName>
</protein>
<dbReference type="EMBL" id="LT906449">
    <property type="protein sequence ID" value="SNV07710.1"/>
    <property type="molecule type" value="Genomic_DNA"/>
</dbReference>
<evidence type="ECO:0000313" key="4">
    <source>
        <dbReference type="Proteomes" id="UP000215539"/>
    </source>
</evidence>
<evidence type="ECO:0000313" key="1">
    <source>
        <dbReference type="EMBL" id="AMD84764.1"/>
    </source>
</evidence>
<reference evidence="2 4" key="2">
    <citation type="submission" date="2017-06" db="EMBL/GenBank/DDBJ databases">
        <authorList>
            <consortium name="Pathogen Informatics"/>
        </authorList>
    </citation>
    <scope>NUCLEOTIDE SEQUENCE [LARGE SCALE GENOMIC DNA]</scope>
    <source>
        <strain evidence="2 4">NCTC12947</strain>
    </source>
</reference>
<gene>
    <name evidence="1" type="ORF">AXF12_04055</name>
    <name evidence="2" type="ORF">SAMEA44541418_00925</name>
</gene>
<organism evidence="2 4">
    <name type="scientific">Capnocytophaga haemolytica</name>
    <dbReference type="NCBI Taxonomy" id="45243"/>
    <lineage>
        <taxon>Bacteria</taxon>
        <taxon>Pseudomonadati</taxon>
        <taxon>Bacteroidota</taxon>
        <taxon>Flavobacteriia</taxon>
        <taxon>Flavobacteriales</taxon>
        <taxon>Flavobacteriaceae</taxon>
        <taxon>Capnocytophaga</taxon>
    </lineage>
</organism>
<keyword evidence="3" id="KW-1185">Reference proteome</keyword>
<evidence type="ECO:0000313" key="2">
    <source>
        <dbReference type="EMBL" id="SNV07710.1"/>
    </source>
</evidence>
<dbReference type="RefSeq" id="WP_066428548.1">
    <property type="nucleotide sequence ID" value="NZ_CP014227.1"/>
</dbReference>
<proteinExistence type="predicted"/>
<evidence type="ECO:0000313" key="3">
    <source>
        <dbReference type="Proteomes" id="UP000065822"/>
    </source>
</evidence>
<dbReference type="KEGG" id="chg:AXF12_04055"/>
<sequence length="293" mass="33992">MLENAIHTVIESIEVAPAVSLSVQMNGASIPVQSNLGFASQCIYFKKIREYSSEAISDCFAQLFQRITLLVGYRGSIDELQKGEIKNAILRHFSSLSFEEIYKAFQLDRSNQLAGDEQKIRTVTEHYQFFDVSYVTSVLVKYQHWLRQLQRDHHLPIAPEKSAPQLPKHSYDTEVEAYMIQTFEDFKMTNQLPTLCSFVYNWWGKQGVLKPFLNALSQRKLQQFREETAQVLRQRVRKDISWSVAYKTFLSQGDVDYQGSGNKPLTDALRKILSVKKEVLLRAFYQWKIENNT</sequence>